<evidence type="ECO:0000256" key="2">
    <source>
        <dbReference type="ARBA" id="ARBA00023315"/>
    </source>
</evidence>
<comment type="caution">
    <text evidence="4">The sequence shown here is derived from an EMBL/GenBank/DDBJ whole genome shotgun (WGS) entry which is preliminary data.</text>
</comment>
<dbReference type="InterPro" id="IPR000182">
    <property type="entry name" value="GNAT_dom"/>
</dbReference>
<dbReference type="SUPFAM" id="SSF55729">
    <property type="entry name" value="Acyl-CoA N-acyltransferases (Nat)"/>
    <property type="match status" value="1"/>
</dbReference>
<dbReference type="Gene3D" id="3.40.630.30">
    <property type="match status" value="1"/>
</dbReference>
<reference evidence="4 5" key="1">
    <citation type="submission" date="2022-04" db="EMBL/GenBank/DDBJ databases">
        <authorList>
            <person name="Ye Y.-Q."/>
            <person name="Du Z.-J."/>
        </authorList>
    </citation>
    <scope>NUCLEOTIDE SEQUENCE [LARGE SCALE GENOMIC DNA]</scope>
    <source>
        <strain evidence="4 5">A6E488</strain>
    </source>
</reference>
<feature type="domain" description="N-acetyltransferase" evidence="3">
    <location>
        <begin position="4"/>
        <end position="158"/>
    </location>
</feature>
<dbReference type="InterPro" id="IPR016181">
    <property type="entry name" value="Acyl_CoA_acyltransferase"/>
</dbReference>
<keyword evidence="2" id="KW-0012">Acyltransferase</keyword>
<evidence type="ECO:0000313" key="4">
    <source>
        <dbReference type="EMBL" id="MCT8970278.1"/>
    </source>
</evidence>
<dbReference type="EMBL" id="JALIDZ010000001">
    <property type="protein sequence ID" value="MCT8970278.1"/>
    <property type="molecule type" value="Genomic_DNA"/>
</dbReference>
<dbReference type="PANTHER" id="PTHR10545">
    <property type="entry name" value="DIAMINE N-ACETYLTRANSFERASE"/>
    <property type="match status" value="1"/>
</dbReference>
<dbReference type="PANTHER" id="PTHR10545:SF29">
    <property type="entry name" value="GH14572P-RELATED"/>
    <property type="match status" value="1"/>
</dbReference>
<sequence>MASILVRPAAPADADRLLAMIDGLNAHVGAVAGKMTRDLLLRDAFGETPRFELIVAEVDAVAAGYAAWCDTYETEHAAAGFYLIDLFVAPAFRRHGLARRLVARVAAECRRRGHGFVWWTAVPGNEEAAGFYESLGSRSEPMVAHALLGKGLDALADEAE</sequence>
<dbReference type="GO" id="GO:0008080">
    <property type="term" value="F:N-acetyltransferase activity"/>
    <property type="evidence" value="ECO:0007669"/>
    <property type="project" value="TreeGrafter"/>
</dbReference>
<evidence type="ECO:0000313" key="5">
    <source>
        <dbReference type="Proteomes" id="UP001320898"/>
    </source>
</evidence>
<dbReference type="AlphaFoldDB" id="A0AAW5QRK6"/>
<name>A0AAW5QRK6_9HYPH</name>
<evidence type="ECO:0000259" key="3">
    <source>
        <dbReference type="PROSITE" id="PS51186"/>
    </source>
</evidence>
<proteinExistence type="predicted"/>
<dbReference type="Pfam" id="PF00583">
    <property type="entry name" value="Acetyltransf_1"/>
    <property type="match status" value="1"/>
</dbReference>
<dbReference type="RefSeq" id="WP_261613851.1">
    <property type="nucleotide sequence ID" value="NZ_JALIDZ010000001.1"/>
</dbReference>
<keyword evidence="1" id="KW-0808">Transferase</keyword>
<keyword evidence="5" id="KW-1185">Reference proteome</keyword>
<accession>A0AAW5QRK6</accession>
<protein>
    <submittedName>
        <fullName evidence="4">GNAT family N-acetyltransferase</fullName>
    </submittedName>
</protein>
<dbReference type="CDD" id="cd04301">
    <property type="entry name" value="NAT_SF"/>
    <property type="match status" value="1"/>
</dbReference>
<dbReference type="Proteomes" id="UP001320898">
    <property type="component" value="Unassembled WGS sequence"/>
</dbReference>
<evidence type="ECO:0000256" key="1">
    <source>
        <dbReference type="ARBA" id="ARBA00022679"/>
    </source>
</evidence>
<dbReference type="PROSITE" id="PS51186">
    <property type="entry name" value="GNAT"/>
    <property type="match status" value="1"/>
</dbReference>
<dbReference type="InterPro" id="IPR051016">
    <property type="entry name" value="Diverse_Substrate_AcTransf"/>
</dbReference>
<gene>
    <name evidence="4" type="ORF">MUB46_00245</name>
</gene>
<organism evidence="4 5">
    <name type="scientific">Microbaculum marinisediminis</name>
    <dbReference type="NCBI Taxonomy" id="2931392"/>
    <lineage>
        <taxon>Bacteria</taxon>
        <taxon>Pseudomonadati</taxon>
        <taxon>Pseudomonadota</taxon>
        <taxon>Alphaproteobacteria</taxon>
        <taxon>Hyphomicrobiales</taxon>
        <taxon>Tepidamorphaceae</taxon>
        <taxon>Microbaculum</taxon>
    </lineage>
</organism>